<dbReference type="Gene3D" id="2.20.70.10">
    <property type="match status" value="2"/>
</dbReference>
<dbReference type="Pfam" id="PF00018">
    <property type="entry name" value="SH3_1"/>
    <property type="match status" value="1"/>
</dbReference>
<dbReference type="PRINTS" id="PR00452">
    <property type="entry name" value="SH3DOMAIN"/>
</dbReference>
<feature type="domain" description="WW" evidence="8">
    <location>
        <begin position="219"/>
        <end position="252"/>
    </location>
</feature>
<dbReference type="Pfam" id="PF25006">
    <property type="entry name" value="DUF7783"/>
    <property type="match status" value="1"/>
</dbReference>
<proteinExistence type="predicted"/>
<dbReference type="FunFam" id="2.30.30.40:FF:000072">
    <property type="entry name" value="Unconventional Myosin IB"/>
    <property type="match status" value="1"/>
</dbReference>
<dbReference type="InterPro" id="IPR036964">
    <property type="entry name" value="RASGEF_cat_dom_sf"/>
</dbReference>
<dbReference type="SMART" id="SM00229">
    <property type="entry name" value="RasGEFN"/>
    <property type="match status" value="1"/>
</dbReference>
<dbReference type="SMART" id="SM00326">
    <property type="entry name" value="SH3"/>
    <property type="match status" value="1"/>
</dbReference>
<dbReference type="GO" id="GO:0007265">
    <property type="term" value="P:Ras protein signal transduction"/>
    <property type="evidence" value="ECO:0007669"/>
    <property type="project" value="TreeGrafter"/>
</dbReference>
<evidence type="ECO:0000259" key="9">
    <source>
        <dbReference type="PROSITE" id="PS50212"/>
    </source>
</evidence>
<evidence type="ECO:0000256" key="1">
    <source>
        <dbReference type="ARBA" id="ARBA00022443"/>
    </source>
</evidence>
<dbReference type="GO" id="GO:0005085">
    <property type="term" value="F:guanyl-nucleotide exchange factor activity"/>
    <property type="evidence" value="ECO:0007669"/>
    <property type="project" value="UniProtKB-KW"/>
</dbReference>
<dbReference type="PROSITE" id="PS50020">
    <property type="entry name" value="WW_DOMAIN_2"/>
    <property type="match status" value="2"/>
</dbReference>
<dbReference type="SMART" id="SM00456">
    <property type="entry name" value="WW"/>
    <property type="match status" value="3"/>
</dbReference>
<feature type="domain" description="N-terminal Ras-GEF" evidence="9">
    <location>
        <begin position="746"/>
        <end position="878"/>
    </location>
</feature>
<feature type="compositionally biased region" description="Low complexity" evidence="5">
    <location>
        <begin position="270"/>
        <end position="289"/>
    </location>
</feature>
<feature type="region of interest" description="Disordered" evidence="5">
    <location>
        <begin position="628"/>
        <end position="703"/>
    </location>
</feature>
<dbReference type="CDD" id="cd06224">
    <property type="entry name" value="REM"/>
    <property type="match status" value="1"/>
</dbReference>
<dbReference type="Pfam" id="PF00397">
    <property type="entry name" value="WW"/>
    <property type="match status" value="2"/>
</dbReference>
<feature type="compositionally biased region" description="Low complexity" evidence="5">
    <location>
        <begin position="167"/>
        <end position="213"/>
    </location>
</feature>
<protein>
    <recommendedName>
        <fullName evidence="12">Ras GEF</fullName>
    </recommendedName>
</protein>
<dbReference type="PROSITE" id="PS50212">
    <property type="entry name" value="RASGEF_NTER"/>
    <property type="match status" value="1"/>
</dbReference>
<comment type="caution">
    <text evidence="10">The sequence shown here is derived from an EMBL/GenBank/DDBJ whole genome shotgun (WGS) entry which is preliminary data.</text>
</comment>
<dbReference type="InterPro" id="IPR023578">
    <property type="entry name" value="Ras_GEF_dom_sf"/>
</dbReference>
<dbReference type="Gene3D" id="1.20.870.10">
    <property type="entry name" value="Son of sevenless (SoS) protein Chain: S domain 1"/>
    <property type="match status" value="1"/>
</dbReference>
<dbReference type="AlphaFoldDB" id="A0AAD5TNU5"/>
<keyword evidence="11" id="KW-1185">Reference proteome</keyword>
<reference evidence="10" key="1">
    <citation type="submission" date="2020-05" db="EMBL/GenBank/DDBJ databases">
        <title>Phylogenomic resolution of chytrid fungi.</title>
        <authorList>
            <person name="Stajich J.E."/>
            <person name="Amses K."/>
            <person name="Simmons R."/>
            <person name="Seto K."/>
            <person name="Myers J."/>
            <person name="Bonds A."/>
            <person name="Quandt C.A."/>
            <person name="Barry K."/>
            <person name="Liu P."/>
            <person name="Grigoriev I."/>
            <person name="Longcore J.E."/>
            <person name="James T.Y."/>
        </authorList>
    </citation>
    <scope>NUCLEOTIDE SEQUENCE</scope>
    <source>
        <strain evidence="10">JEL0379</strain>
    </source>
</reference>
<feature type="compositionally biased region" description="Low complexity" evidence="5">
    <location>
        <begin position="98"/>
        <end position="110"/>
    </location>
</feature>
<evidence type="ECO:0000313" key="11">
    <source>
        <dbReference type="Proteomes" id="UP001212152"/>
    </source>
</evidence>
<dbReference type="PROSITE" id="PS00720">
    <property type="entry name" value="RASGEF"/>
    <property type="match status" value="1"/>
</dbReference>
<dbReference type="InterPro" id="IPR036020">
    <property type="entry name" value="WW_dom_sf"/>
</dbReference>
<keyword evidence="1 4" id="KW-0728">SH3 domain</keyword>
<dbReference type="PANTHER" id="PTHR23113:SF368">
    <property type="entry name" value="CELL DIVISION CONTROL PROTEIN 25"/>
    <property type="match status" value="1"/>
</dbReference>
<dbReference type="CDD" id="cd11883">
    <property type="entry name" value="SH3_Sdc25"/>
    <property type="match status" value="1"/>
</dbReference>
<dbReference type="SUPFAM" id="SSF51045">
    <property type="entry name" value="WW domain"/>
    <property type="match status" value="2"/>
</dbReference>
<dbReference type="PROSITE" id="PS01159">
    <property type="entry name" value="WW_DOMAIN_1"/>
    <property type="match status" value="1"/>
</dbReference>
<dbReference type="InterPro" id="IPR056685">
    <property type="entry name" value="DUF7783"/>
</dbReference>
<dbReference type="Gene3D" id="2.30.30.40">
    <property type="entry name" value="SH3 Domains"/>
    <property type="match status" value="1"/>
</dbReference>
<feature type="compositionally biased region" description="Polar residues" evidence="5">
    <location>
        <begin position="668"/>
        <end position="690"/>
    </location>
</feature>
<dbReference type="CDD" id="cd00201">
    <property type="entry name" value="WW"/>
    <property type="match status" value="2"/>
</dbReference>
<feature type="domain" description="SH3" evidence="6">
    <location>
        <begin position="1"/>
        <end position="61"/>
    </location>
</feature>
<dbReference type="InterPro" id="IPR000651">
    <property type="entry name" value="Ras-like_Gua-exchang_fac_N"/>
</dbReference>
<feature type="region of interest" description="Disordered" evidence="5">
    <location>
        <begin position="155"/>
        <end position="226"/>
    </location>
</feature>
<dbReference type="Pfam" id="PF00618">
    <property type="entry name" value="RasGEF_N"/>
    <property type="match status" value="1"/>
</dbReference>
<dbReference type="Pfam" id="PF00617">
    <property type="entry name" value="RasGEF"/>
    <property type="match status" value="1"/>
</dbReference>
<feature type="domain" description="WW" evidence="8">
    <location>
        <begin position="125"/>
        <end position="158"/>
    </location>
</feature>
<dbReference type="InterPro" id="IPR036028">
    <property type="entry name" value="SH3-like_dom_sf"/>
</dbReference>
<dbReference type="InterPro" id="IPR001895">
    <property type="entry name" value="RASGEF_cat_dom"/>
</dbReference>
<dbReference type="InterPro" id="IPR008937">
    <property type="entry name" value="Ras-like_GEF"/>
</dbReference>
<evidence type="ECO:0000313" key="10">
    <source>
        <dbReference type="EMBL" id="KAJ3182393.1"/>
    </source>
</evidence>
<feature type="domain" description="Ras-GEF" evidence="7">
    <location>
        <begin position="913"/>
        <end position="1147"/>
    </location>
</feature>
<evidence type="ECO:0000256" key="2">
    <source>
        <dbReference type="ARBA" id="ARBA00022658"/>
    </source>
</evidence>
<evidence type="ECO:0000259" key="7">
    <source>
        <dbReference type="PROSITE" id="PS50009"/>
    </source>
</evidence>
<organism evidence="10 11">
    <name type="scientific">Geranomyces variabilis</name>
    <dbReference type="NCBI Taxonomy" id="109894"/>
    <lineage>
        <taxon>Eukaryota</taxon>
        <taxon>Fungi</taxon>
        <taxon>Fungi incertae sedis</taxon>
        <taxon>Chytridiomycota</taxon>
        <taxon>Chytridiomycota incertae sedis</taxon>
        <taxon>Chytridiomycetes</taxon>
        <taxon>Spizellomycetales</taxon>
        <taxon>Powellomycetaceae</taxon>
        <taxon>Geranomyces</taxon>
    </lineage>
</organism>
<dbReference type="EMBL" id="JADGJQ010000009">
    <property type="protein sequence ID" value="KAJ3182393.1"/>
    <property type="molecule type" value="Genomic_DNA"/>
</dbReference>
<dbReference type="CDD" id="cd00155">
    <property type="entry name" value="RasGEF"/>
    <property type="match status" value="1"/>
</dbReference>
<feature type="region of interest" description="Disordered" evidence="5">
    <location>
        <begin position="98"/>
        <end position="117"/>
    </location>
</feature>
<dbReference type="PANTHER" id="PTHR23113">
    <property type="entry name" value="GUANINE NUCLEOTIDE EXCHANGE FACTOR"/>
    <property type="match status" value="1"/>
</dbReference>
<dbReference type="PROSITE" id="PS50009">
    <property type="entry name" value="RASGEF_CAT"/>
    <property type="match status" value="1"/>
</dbReference>
<dbReference type="PROSITE" id="PS50002">
    <property type="entry name" value="SH3"/>
    <property type="match status" value="1"/>
</dbReference>
<evidence type="ECO:0000259" key="8">
    <source>
        <dbReference type="PROSITE" id="PS50020"/>
    </source>
</evidence>
<dbReference type="SMART" id="SM00147">
    <property type="entry name" value="RasGEF"/>
    <property type="match status" value="1"/>
</dbReference>
<name>A0AAD5TNU5_9FUNG</name>
<dbReference type="InterPro" id="IPR019804">
    <property type="entry name" value="Ras_G-nucl-exch_fac_CS"/>
</dbReference>
<accession>A0AAD5TNU5</accession>
<gene>
    <name evidence="10" type="ORF">HDU87_008557</name>
</gene>
<dbReference type="SUPFAM" id="SSF48366">
    <property type="entry name" value="Ras GEF"/>
    <property type="match status" value="1"/>
</dbReference>
<dbReference type="Proteomes" id="UP001212152">
    <property type="component" value="Unassembled WGS sequence"/>
</dbReference>
<dbReference type="InterPro" id="IPR001202">
    <property type="entry name" value="WW_dom"/>
</dbReference>
<sequence>MSKRVVRALYDYAGSTQDASLAFRKGDVIQVLTQLETGWWDGLWNGQRGWFPSNYVGELEVVRDAPSAEQDKTGLWVRQIGDLGTIYYFNRKTGVTTTETPPAFAPEETTSNSGGVDYGQAEKVLDLPDGWIVFEAETGGPVYYNSQTRETRWTRPFSGVQQADNDSVSTVSPASSAPISAGPLSPSSSSEGINRGSSNASMRSRSVSESSVVHNHHTEGLPPNWGKKITAEGRPYYYNMLTDETTWNIEDVDPETGFMLAKMHRRKTSDGSAASERSSAGSYSSQPSSVAPALIMDDPSGSQEYTWSKLTADIVQAVYQLNYSAKYGQKEKFIPQSSSIVESIRIMLYASGTARKDAPLVASHKMLRTHHRQIMSSLSKLVLFAKLASGVWPPPDAVLKMQQAANEVLLAVRHFVAAAQEVGVPVLADLVEGPDGAHNNGFPSQAEQLQIPPVNENGEAIRTSVSSDGSMHPSDRQLTAQQTNSELIAQLEKYTRSVAKMLQDMVRAVRSEQFESSTLITQVKVTVMEVGQFLSLVEDIPLDQISDALTVDFKVNRLSLYNSVTGLVNSITAATKPLPPNNASELVVLSTGLLEKSVKDLLVSTKFLIEEKESLEQATLQNYIEQYGQQRKSGESGRRPASLSMIGENDAHDASGGPTDRPSGGSFGDQNRPQYPRSMSTPAILSSAGTENAERRPSKNGSKIQQILGIEAPESPLPGGPESPVTPVKPRYLEYDYAPEDLVFSMEGKVKGGTLEALVERLTLHDTLDADFMAAFLLTYRSFTNSIEFVDLLTRRYAISPPHDLSPVELDLWAEKKQTPVRLRVFNVLKNWIETYAMDDDANDRAALATVKQFAQTTVAQSMPGPSAQLVRLVEKRESGGGSARKMILNSNREFPTPVVPKNLNKIRFLDLDATEVARQLTIMESRQYNKIMPGEFLKKAWSEKEGNAAVNVKAMITMSNQITGWVAASVLNEKDVKKRAQIIKQFIYIADRCRSINNFNTLMSILAGLNSAPVHRLKRTWELVSQRSHAMLEALRQTMAPSRNFAAYRDALHSANPPCVPFLGFYLTDLTFVEDGNPDMVKGAPQLVNFSKRLKTAEVLREIQQYQNAPYVLMPVPELQSWLKMGLGTPVEDNDLYNTSLELEPREREDEKIARLLQESGFL</sequence>
<dbReference type="GO" id="GO:0005886">
    <property type="term" value="C:plasma membrane"/>
    <property type="evidence" value="ECO:0007669"/>
    <property type="project" value="TreeGrafter"/>
</dbReference>
<feature type="region of interest" description="Disordered" evidence="5">
    <location>
        <begin position="460"/>
        <end position="480"/>
    </location>
</feature>
<evidence type="ECO:0000256" key="4">
    <source>
        <dbReference type="PROSITE-ProRule" id="PRU00192"/>
    </source>
</evidence>
<dbReference type="SUPFAM" id="SSF50044">
    <property type="entry name" value="SH3-domain"/>
    <property type="match status" value="1"/>
</dbReference>
<dbReference type="Gene3D" id="1.10.840.10">
    <property type="entry name" value="Ras guanine-nucleotide exchange factors catalytic domain"/>
    <property type="match status" value="1"/>
</dbReference>
<evidence type="ECO:0000259" key="6">
    <source>
        <dbReference type="PROSITE" id="PS50002"/>
    </source>
</evidence>
<dbReference type="InterPro" id="IPR001452">
    <property type="entry name" value="SH3_domain"/>
</dbReference>
<evidence type="ECO:0000256" key="5">
    <source>
        <dbReference type="SAM" id="MobiDB-lite"/>
    </source>
</evidence>
<feature type="region of interest" description="Disordered" evidence="5">
    <location>
        <begin position="269"/>
        <end position="295"/>
    </location>
</feature>
<keyword evidence="2 3" id="KW-0344">Guanine-nucleotide releasing factor</keyword>
<evidence type="ECO:0000256" key="3">
    <source>
        <dbReference type="PROSITE-ProRule" id="PRU00168"/>
    </source>
</evidence>
<evidence type="ECO:0008006" key="12">
    <source>
        <dbReference type="Google" id="ProtNLM"/>
    </source>
</evidence>